<dbReference type="EMBL" id="CP061336">
    <property type="protein sequence ID" value="QNU68961.1"/>
    <property type="molecule type" value="Genomic_DNA"/>
</dbReference>
<dbReference type="Proteomes" id="UP000306409">
    <property type="component" value="Chromosome"/>
</dbReference>
<organism evidence="1 2">
    <name type="scientific">Ruminiclostridium herbifermentans</name>
    <dbReference type="NCBI Taxonomy" id="2488810"/>
    <lineage>
        <taxon>Bacteria</taxon>
        <taxon>Bacillati</taxon>
        <taxon>Bacillota</taxon>
        <taxon>Clostridia</taxon>
        <taxon>Eubacteriales</taxon>
        <taxon>Oscillospiraceae</taxon>
        <taxon>Ruminiclostridium</taxon>
    </lineage>
</organism>
<dbReference type="AlphaFoldDB" id="A0A4U7JCH8"/>
<accession>A0A4U7JCH8</accession>
<evidence type="ECO:0000313" key="2">
    <source>
        <dbReference type="Proteomes" id="UP000306409"/>
    </source>
</evidence>
<dbReference type="KEGG" id="rher:EHE19_004925"/>
<sequence>MKMNEMLKAKLKSERGDVSIKGIALTVAAIVLIGFAITIINGNLSGWISQVWQLFMDQIESLIS</sequence>
<gene>
    <name evidence="1" type="ORF">EHE19_004925</name>
</gene>
<reference evidence="1 2" key="1">
    <citation type="submission" date="2020-09" db="EMBL/GenBank/DDBJ databases">
        <title>Characterization and genome sequencing of Ruminiclostridium sp. nov. MA18.</title>
        <authorList>
            <person name="Rettenmaier R."/>
            <person name="Kowollik M.-L."/>
            <person name="Liebl W."/>
            <person name="Zverlov V."/>
        </authorList>
    </citation>
    <scope>NUCLEOTIDE SEQUENCE [LARGE SCALE GENOMIC DNA]</scope>
    <source>
        <strain evidence="1 2">MA18</strain>
    </source>
</reference>
<proteinExistence type="predicted"/>
<dbReference type="RefSeq" id="WP_137698116.1">
    <property type="nucleotide sequence ID" value="NZ_CP061336.1"/>
</dbReference>
<evidence type="ECO:0000313" key="1">
    <source>
        <dbReference type="EMBL" id="QNU68961.1"/>
    </source>
</evidence>
<protein>
    <submittedName>
        <fullName evidence="1">Uncharacterized protein</fullName>
    </submittedName>
</protein>
<keyword evidence="2" id="KW-1185">Reference proteome</keyword>
<name>A0A4U7JCH8_9FIRM</name>